<dbReference type="EMBL" id="JAGETZ010000009">
    <property type="protein sequence ID" value="MBO2011104.1"/>
    <property type="molecule type" value="Genomic_DNA"/>
</dbReference>
<sequence>MPFNSHRFPVNDTYIAWGSTLAEAEALLPGHTWWEPYGGWPNLRGACQSVFGLAATECNLRAPAAHKPIMQVSYQLAALALGEWMAAVPEPWLTPLTALLGPPAEAAFTANTWHRGPGSVMYSARWRRPEVIISLSVFGGVRHEQGGPAAAGLWLDWQDEIAAARPFYEAARNQSAALQAAAGQLAGPLQVFTTQLAQGGFMMANFAAEDPYPALSNTLLRQSQRALYREGLLETPIQIQDQLTDHQIALWAVPGRAEWAVSTRWDTVLLISNGPAVELVILRPAKGSGGLTLRIGDLRLSDEYDTPGLGALAAALKQQVGLVVNRVEDYDC</sequence>
<accession>A0ABS3QIN1</accession>
<keyword evidence="2" id="KW-1185">Reference proteome</keyword>
<evidence type="ECO:0000313" key="2">
    <source>
        <dbReference type="Proteomes" id="UP000664369"/>
    </source>
</evidence>
<protein>
    <submittedName>
        <fullName evidence="1">Uncharacterized protein</fullName>
    </submittedName>
</protein>
<organism evidence="1 2">
    <name type="scientific">Hymenobacter negativus</name>
    <dbReference type="NCBI Taxonomy" id="2795026"/>
    <lineage>
        <taxon>Bacteria</taxon>
        <taxon>Pseudomonadati</taxon>
        <taxon>Bacteroidota</taxon>
        <taxon>Cytophagia</taxon>
        <taxon>Cytophagales</taxon>
        <taxon>Hymenobacteraceae</taxon>
        <taxon>Hymenobacter</taxon>
    </lineage>
</organism>
<dbReference type="RefSeq" id="WP_208176794.1">
    <property type="nucleotide sequence ID" value="NZ_JAGETZ010000009.1"/>
</dbReference>
<name>A0ABS3QIN1_9BACT</name>
<reference evidence="1 2" key="1">
    <citation type="submission" date="2021-03" db="EMBL/GenBank/DDBJ databases">
        <authorList>
            <person name="Kim M.K."/>
        </authorList>
    </citation>
    <scope>NUCLEOTIDE SEQUENCE [LARGE SCALE GENOMIC DNA]</scope>
    <source>
        <strain evidence="1 2">BT442</strain>
    </source>
</reference>
<gene>
    <name evidence="1" type="ORF">J4E00_18730</name>
</gene>
<dbReference type="Proteomes" id="UP000664369">
    <property type="component" value="Unassembled WGS sequence"/>
</dbReference>
<proteinExistence type="predicted"/>
<evidence type="ECO:0000313" key="1">
    <source>
        <dbReference type="EMBL" id="MBO2011104.1"/>
    </source>
</evidence>
<comment type="caution">
    <text evidence="1">The sequence shown here is derived from an EMBL/GenBank/DDBJ whole genome shotgun (WGS) entry which is preliminary data.</text>
</comment>